<dbReference type="STRING" id="886293.Sinac_0378"/>
<dbReference type="GO" id="GO:0004521">
    <property type="term" value="F:RNA endonuclease activity"/>
    <property type="evidence" value="ECO:0007669"/>
    <property type="project" value="InterPro"/>
</dbReference>
<dbReference type="InterPro" id="IPR029060">
    <property type="entry name" value="PIN-like_dom_sf"/>
</dbReference>
<dbReference type="OrthoDB" id="290384at2"/>
<dbReference type="AlphaFoldDB" id="L0D6C6"/>
<dbReference type="eggNOG" id="COG2402">
    <property type="taxonomic scope" value="Bacteria"/>
</dbReference>
<dbReference type="RefSeq" id="WP_015244002.1">
    <property type="nucleotide sequence ID" value="NC_019892.1"/>
</dbReference>
<name>L0D6C6_SINAD</name>
<sequence>MRRVFADAVYWIAIANPKDQWHSNVINLTGSLGQASLITTEEVLDEFLTHYSGHGPILRQVAARMVEKALANPQVIVRPQSHQTFLDGLALYKARPDKEYSLTDCISMAAMRQEGITEVLTHDGHFTQEGFTRLL</sequence>
<evidence type="ECO:0000259" key="1">
    <source>
        <dbReference type="Pfam" id="PF01850"/>
    </source>
</evidence>
<dbReference type="HOGENOM" id="CLU_136715_1_1_0"/>
<dbReference type="SUPFAM" id="SSF88723">
    <property type="entry name" value="PIN domain-like"/>
    <property type="match status" value="1"/>
</dbReference>
<protein>
    <submittedName>
        <fullName evidence="2">Putative nucleic acid-binding protein, contains PIN domain</fullName>
    </submittedName>
</protein>
<keyword evidence="3" id="KW-1185">Reference proteome</keyword>
<accession>L0D6C6</accession>
<dbReference type="InterPro" id="IPR002716">
    <property type="entry name" value="PIN_dom"/>
</dbReference>
<gene>
    <name evidence="2" type="ordered locus">Sinac_0378</name>
</gene>
<organism evidence="2 3">
    <name type="scientific">Singulisphaera acidiphila (strain ATCC BAA-1392 / DSM 18658 / VKM B-2454 / MOB10)</name>
    <dbReference type="NCBI Taxonomy" id="886293"/>
    <lineage>
        <taxon>Bacteria</taxon>
        <taxon>Pseudomonadati</taxon>
        <taxon>Planctomycetota</taxon>
        <taxon>Planctomycetia</taxon>
        <taxon>Isosphaerales</taxon>
        <taxon>Isosphaeraceae</taxon>
        <taxon>Singulisphaera</taxon>
    </lineage>
</organism>
<feature type="domain" description="PIN" evidence="1">
    <location>
        <begin position="6"/>
        <end position="127"/>
    </location>
</feature>
<dbReference type="KEGG" id="saci:Sinac_0378"/>
<reference evidence="2 3" key="1">
    <citation type="submission" date="2012-02" db="EMBL/GenBank/DDBJ databases">
        <title>Complete sequence of chromosome of Singulisphaera acidiphila DSM 18658.</title>
        <authorList>
            <consortium name="US DOE Joint Genome Institute (JGI-PGF)"/>
            <person name="Lucas S."/>
            <person name="Copeland A."/>
            <person name="Lapidus A."/>
            <person name="Glavina del Rio T."/>
            <person name="Dalin E."/>
            <person name="Tice H."/>
            <person name="Bruce D."/>
            <person name="Goodwin L."/>
            <person name="Pitluck S."/>
            <person name="Peters L."/>
            <person name="Ovchinnikova G."/>
            <person name="Chertkov O."/>
            <person name="Kyrpides N."/>
            <person name="Mavromatis K."/>
            <person name="Ivanova N."/>
            <person name="Brettin T."/>
            <person name="Detter J.C."/>
            <person name="Han C."/>
            <person name="Larimer F."/>
            <person name="Land M."/>
            <person name="Hauser L."/>
            <person name="Markowitz V."/>
            <person name="Cheng J.-F."/>
            <person name="Hugenholtz P."/>
            <person name="Woyke T."/>
            <person name="Wu D."/>
            <person name="Tindall B."/>
            <person name="Pomrenke H."/>
            <person name="Brambilla E."/>
            <person name="Klenk H.-P."/>
            <person name="Eisen J.A."/>
        </authorList>
    </citation>
    <scope>NUCLEOTIDE SEQUENCE [LARGE SCALE GENOMIC DNA]</scope>
    <source>
        <strain evidence="3">ATCC BAA-1392 / DSM 18658 / VKM B-2454 / MOB10</strain>
    </source>
</reference>
<dbReference type="Proteomes" id="UP000010798">
    <property type="component" value="Chromosome"/>
</dbReference>
<dbReference type="GO" id="GO:0016075">
    <property type="term" value="P:rRNA catabolic process"/>
    <property type="evidence" value="ECO:0007669"/>
    <property type="project" value="TreeGrafter"/>
</dbReference>
<dbReference type="Gene3D" id="3.40.50.1010">
    <property type="entry name" value="5'-nuclease"/>
    <property type="match status" value="1"/>
</dbReference>
<dbReference type="PANTHER" id="PTHR42188">
    <property type="entry name" value="23S RRNA-SPECIFIC ENDONUCLEASE VAPC20"/>
    <property type="match status" value="1"/>
</dbReference>
<dbReference type="EMBL" id="CP003364">
    <property type="protein sequence ID" value="AGA24817.1"/>
    <property type="molecule type" value="Genomic_DNA"/>
</dbReference>
<dbReference type="Pfam" id="PF01850">
    <property type="entry name" value="PIN"/>
    <property type="match status" value="1"/>
</dbReference>
<proteinExistence type="predicted"/>
<dbReference type="InterPro" id="IPR039018">
    <property type="entry name" value="VapC20-like"/>
</dbReference>
<evidence type="ECO:0000313" key="3">
    <source>
        <dbReference type="Proteomes" id="UP000010798"/>
    </source>
</evidence>
<evidence type="ECO:0000313" key="2">
    <source>
        <dbReference type="EMBL" id="AGA24817.1"/>
    </source>
</evidence>
<dbReference type="PANTHER" id="PTHR42188:SF1">
    <property type="entry name" value="23S RRNA-SPECIFIC ENDONUCLEASE VAPC20"/>
    <property type="match status" value="1"/>
</dbReference>